<evidence type="ECO:0000313" key="2">
    <source>
        <dbReference type="Proteomes" id="UP000824469"/>
    </source>
</evidence>
<dbReference type="Proteomes" id="UP000824469">
    <property type="component" value="Unassembled WGS sequence"/>
</dbReference>
<dbReference type="PANTHER" id="PTHR33232:SF20">
    <property type="entry name" value="PROTEIN SIEVE ELEMENT OCCLUSION B-LIKE"/>
    <property type="match status" value="1"/>
</dbReference>
<protein>
    <submittedName>
        <fullName evidence="1">Uncharacterized protein</fullName>
    </submittedName>
</protein>
<organism evidence="1 2">
    <name type="scientific">Taxus chinensis</name>
    <name type="common">Chinese yew</name>
    <name type="synonym">Taxus wallichiana var. chinensis</name>
    <dbReference type="NCBI Taxonomy" id="29808"/>
    <lineage>
        <taxon>Eukaryota</taxon>
        <taxon>Viridiplantae</taxon>
        <taxon>Streptophyta</taxon>
        <taxon>Embryophyta</taxon>
        <taxon>Tracheophyta</taxon>
        <taxon>Spermatophyta</taxon>
        <taxon>Pinopsida</taxon>
        <taxon>Pinidae</taxon>
        <taxon>Conifers II</taxon>
        <taxon>Cupressales</taxon>
        <taxon>Taxaceae</taxon>
        <taxon>Taxus</taxon>
    </lineage>
</organism>
<dbReference type="InterPro" id="IPR032675">
    <property type="entry name" value="LRR_dom_sf"/>
</dbReference>
<dbReference type="AlphaFoldDB" id="A0AA38GTN0"/>
<evidence type="ECO:0000313" key="1">
    <source>
        <dbReference type="EMBL" id="KAH9328538.1"/>
    </source>
</evidence>
<dbReference type="EMBL" id="JAHRHJ020000001">
    <property type="protein sequence ID" value="KAH9328538.1"/>
    <property type="molecule type" value="Genomic_DNA"/>
</dbReference>
<proteinExistence type="predicted"/>
<comment type="caution">
    <text evidence="1">The sequence shown here is derived from an EMBL/GenBank/DDBJ whole genome shotgun (WGS) entry which is preliminary data.</text>
</comment>
<sequence>MFNCWSLSRLPQGFGKLICLEELVLSGCDKLEELSSDFQCLRALRKLDLSGCSSLLKLSNHFGDLGCLEVLNLSRFFQLEQLSANFNSIPSLIRLDLSNCERFDREWMDSVGGIESLWRVDTRGSERMVQQWMQMQREKNEWHLVVVTGEPKETQRALILKATISKFFSEIGILVDTHQHPFCSSSLPPDISVILIISMHDIEPLIWELLEKNLQRLESNCKVFKIIYVGKAFSALPTKLKDRILACTPDNSRASFFFDKLFTLFRTYEPLVFYSTDSLQEKGLKCFSVWEDISYILNEACFLLRTPRESNIELLRALLVTAETDFLLLNNKQQVKVNDLKGKLILLLITPINIAETQISALKDMYHKMLARHEHLAEVVWIPRVDWGRPTWVEYERCAENSQWPLVPNPWLINTISLYHLTNATTVLVVVDAKGRISCKDAMPMIERWGVEAYPFCQSREEELRKVEWEGLKVQSSVQFVFQNLDSTQMKVEAMCQGETMFLCMGSVDKMLHFVPKLNCALTKLESKVQLLYLGRRPICIWMDTQEEAVYEMKRKAMSTIPNLSFLDAYKFWQRVVYLYNDLSRMRANEKTVKVRKLVLGLLNQTNRDVWLIVVGENGEVVT</sequence>
<name>A0AA38GTN0_TAXCH</name>
<gene>
    <name evidence="1" type="ORF">KI387_000646</name>
</gene>
<keyword evidence="2" id="KW-1185">Reference proteome</keyword>
<accession>A0AA38GTN0</accession>
<dbReference type="GO" id="GO:0010088">
    <property type="term" value="P:phloem development"/>
    <property type="evidence" value="ECO:0007669"/>
    <property type="project" value="InterPro"/>
</dbReference>
<dbReference type="SUPFAM" id="SSF52058">
    <property type="entry name" value="L domain-like"/>
    <property type="match status" value="1"/>
</dbReference>
<reference evidence="1 2" key="1">
    <citation type="journal article" date="2021" name="Nat. Plants">
        <title>The Taxus genome provides insights into paclitaxel biosynthesis.</title>
        <authorList>
            <person name="Xiong X."/>
            <person name="Gou J."/>
            <person name="Liao Q."/>
            <person name="Li Y."/>
            <person name="Zhou Q."/>
            <person name="Bi G."/>
            <person name="Li C."/>
            <person name="Du R."/>
            <person name="Wang X."/>
            <person name="Sun T."/>
            <person name="Guo L."/>
            <person name="Liang H."/>
            <person name="Lu P."/>
            <person name="Wu Y."/>
            <person name="Zhang Z."/>
            <person name="Ro D.K."/>
            <person name="Shang Y."/>
            <person name="Huang S."/>
            <person name="Yan J."/>
        </authorList>
    </citation>
    <scope>NUCLEOTIDE SEQUENCE [LARGE SCALE GENOMIC DNA]</scope>
    <source>
        <strain evidence="1">Ta-2019</strain>
    </source>
</reference>
<dbReference type="OMA" id="WENISSI"/>
<dbReference type="InterPro" id="IPR039299">
    <property type="entry name" value="SEOA"/>
</dbReference>
<dbReference type="PANTHER" id="PTHR33232">
    <property type="entry name" value="PROTEIN SIEVE ELEMENT OCCLUSION B-LIKE"/>
    <property type="match status" value="1"/>
</dbReference>
<dbReference type="Gene3D" id="3.80.10.10">
    <property type="entry name" value="Ribonuclease Inhibitor"/>
    <property type="match status" value="1"/>
</dbReference>
<feature type="non-terminal residue" evidence="1">
    <location>
        <position position="623"/>
    </location>
</feature>